<dbReference type="GO" id="GO:0008168">
    <property type="term" value="F:methyltransferase activity"/>
    <property type="evidence" value="ECO:0007669"/>
    <property type="project" value="UniProtKB-UniRule"/>
</dbReference>
<organism evidence="3">
    <name type="scientific">Aegilops tauschii</name>
    <name type="common">Tausch's goatgrass</name>
    <name type="synonym">Aegilops squarrosa</name>
    <dbReference type="NCBI Taxonomy" id="37682"/>
    <lineage>
        <taxon>Eukaryota</taxon>
        <taxon>Viridiplantae</taxon>
        <taxon>Streptophyta</taxon>
        <taxon>Embryophyta</taxon>
        <taxon>Tracheophyta</taxon>
        <taxon>Spermatophyta</taxon>
        <taxon>Magnoliopsida</taxon>
        <taxon>Liliopsida</taxon>
        <taxon>Poales</taxon>
        <taxon>Poaceae</taxon>
        <taxon>BOP clade</taxon>
        <taxon>Pooideae</taxon>
        <taxon>Triticodae</taxon>
        <taxon>Triticeae</taxon>
        <taxon>Triticinae</taxon>
        <taxon>Aegilops</taxon>
    </lineage>
</organism>
<dbReference type="PANTHER" id="PTHR10108">
    <property type="entry name" value="SAM-DEPENDENT METHYLTRANSFERASE"/>
    <property type="match status" value="1"/>
</dbReference>
<reference evidence="3" key="1">
    <citation type="submission" date="2015-06" db="UniProtKB">
        <authorList>
            <consortium name="EnsemblPlants"/>
        </authorList>
    </citation>
    <scope>IDENTIFICATION</scope>
</reference>
<dbReference type="EC" id="2.1.1.-" evidence="2"/>
<dbReference type="GO" id="GO:0005768">
    <property type="term" value="C:endosome"/>
    <property type="evidence" value="ECO:0007669"/>
    <property type="project" value="TreeGrafter"/>
</dbReference>
<proteinExistence type="inferred from homology"/>
<dbReference type="GO" id="GO:0016020">
    <property type="term" value="C:membrane"/>
    <property type="evidence" value="ECO:0007669"/>
    <property type="project" value="UniProtKB-SubCell"/>
</dbReference>
<dbReference type="InterPro" id="IPR004159">
    <property type="entry name" value="Put_SAM_MeTrfase"/>
</dbReference>
<keyword evidence="2" id="KW-0812">Transmembrane</keyword>
<dbReference type="AlphaFoldDB" id="M8CDK0"/>
<keyword evidence="2" id="KW-0735">Signal-anchor</keyword>
<comment type="similarity">
    <text evidence="2">Belongs to the methyltransferase superfamily.</text>
</comment>
<name>M8CDK0_AEGTA</name>
<dbReference type="EnsemblPlants" id="EMT32233">
    <property type="protein sequence ID" value="EMT32233"/>
    <property type="gene ID" value="F775_04217"/>
</dbReference>
<keyword evidence="2" id="KW-0808">Transferase</keyword>
<keyword evidence="1 2" id="KW-0489">Methyltransferase</keyword>
<keyword evidence="2" id="KW-0325">Glycoprotein</keyword>
<evidence type="ECO:0000256" key="2">
    <source>
        <dbReference type="RuleBase" id="RU366043"/>
    </source>
</evidence>
<dbReference type="GO" id="GO:0005802">
    <property type="term" value="C:trans-Golgi network"/>
    <property type="evidence" value="ECO:0007669"/>
    <property type="project" value="TreeGrafter"/>
</dbReference>
<evidence type="ECO:0000256" key="1">
    <source>
        <dbReference type="ARBA" id="ARBA00022603"/>
    </source>
</evidence>
<protein>
    <recommendedName>
        <fullName evidence="2">Methyltransferase</fullName>
        <ecNumber evidence="2">2.1.1.-</ecNumber>
    </recommendedName>
</protein>
<dbReference type="PANTHER" id="PTHR10108:SF1085">
    <property type="entry name" value="METHYLTRANSFERASE"/>
    <property type="match status" value="1"/>
</dbReference>
<dbReference type="GO" id="GO:0032259">
    <property type="term" value="P:methylation"/>
    <property type="evidence" value="ECO:0007669"/>
    <property type="project" value="UniProtKB-KW"/>
</dbReference>
<evidence type="ECO:0000313" key="3">
    <source>
        <dbReference type="EnsemblPlants" id="EMT32233"/>
    </source>
</evidence>
<dbReference type="Pfam" id="PF03141">
    <property type="entry name" value="Methyltransf_29"/>
    <property type="match status" value="2"/>
</dbReference>
<comment type="subcellular location">
    <subcellularLocation>
        <location evidence="2">Membrane</location>
        <topology evidence="2">Single-pass type II membrane protein</topology>
    </subcellularLocation>
</comment>
<accession>M8CDK0</accession>
<sequence length="126" mass="13973">MEGLGIDWSAVRNVMDMKAVYGGFAAALQDMKTSNFERREYLRSYDIVYGNHLFSKIKKRCELLGVIVEVDRVVRLIVRDRYGNDTRGGVNRQVAALGGPTVVCAEDHVATKYFLELIGAKKGGSG</sequence>